<comment type="caution">
    <text evidence="1">The sequence shown here is derived from an EMBL/GenBank/DDBJ whole genome shotgun (WGS) entry which is preliminary data.</text>
</comment>
<protein>
    <submittedName>
        <fullName evidence="1">Uncharacterized protein</fullName>
    </submittedName>
</protein>
<dbReference type="RefSeq" id="WP_368780956.1">
    <property type="nucleotide sequence ID" value="NZ_CP162940.1"/>
</dbReference>
<reference evidence="1 2" key="1">
    <citation type="journal article" date="2024" name="Int. J. Mol. Sci.">
        <title>Exploration of Alicyclobacillus spp. Genome in Search of Antibiotic Resistance.</title>
        <authorList>
            <person name="Bucka-Kolendo J."/>
            <person name="Kiousi D.E."/>
            <person name="Dekowska A."/>
            <person name="Mikolajczuk-Szczyrba A."/>
            <person name="Karadedos D.M."/>
            <person name="Michael P."/>
            <person name="Galanis A."/>
            <person name="Sokolowska B."/>
        </authorList>
    </citation>
    <scope>NUCLEOTIDE SEQUENCE [LARGE SCALE GENOMIC DNA]</scope>
    <source>
        <strain evidence="1 2">KKP 3000</strain>
    </source>
</reference>
<name>A0ABV5AI10_9BACL</name>
<keyword evidence="2" id="KW-1185">Reference proteome</keyword>
<organism evidence="1 2">
    <name type="scientific">Alicyclobacillus fastidiosus</name>
    <dbReference type="NCBI Taxonomy" id="392011"/>
    <lineage>
        <taxon>Bacteria</taxon>
        <taxon>Bacillati</taxon>
        <taxon>Bacillota</taxon>
        <taxon>Bacilli</taxon>
        <taxon>Bacillales</taxon>
        <taxon>Alicyclobacillaceae</taxon>
        <taxon>Alicyclobacillus</taxon>
    </lineage>
</organism>
<dbReference type="Proteomes" id="UP001579974">
    <property type="component" value="Unassembled WGS sequence"/>
</dbReference>
<accession>A0ABV5AI10</accession>
<proteinExistence type="predicted"/>
<sequence length="67" mass="7712">MNSEDRLNLLWARKTAIQLLQQQGQHKRSFVCPICSGMAHVYLINGRYRSYCENQCFTSVDDVSASE</sequence>
<evidence type="ECO:0000313" key="2">
    <source>
        <dbReference type="Proteomes" id="UP001579974"/>
    </source>
</evidence>
<evidence type="ECO:0000313" key="1">
    <source>
        <dbReference type="EMBL" id="MFB5191856.1"/>
    </source>
</evidence>
<dbReference type="EMBL" id="JBDXSU010000014">
    <property type="protein sequence ID" value="MFB5191856.1"/>
    <property type="molecule type" value="Genomic_DNA"/>
</dbReference>
<gene>
    <name evidence="1" type="ORF">KKP3000_000642</name>
</gene>